<protein>
    <submittedName>
        <fullName evidence="2">G-type lysozyme inhibitor</fullName>
    </submittedName>
</protein>
<sequence>MKHVIAVLALACLLVGLAVSASGADQVTTVPVHFPHGASSATQKGHFTGYDSVHYTLDANAGQVMRVSVSGSNNASFNIYKPGDEPGAAEAIGSGGVGTPWEGKLPASGEYIVQVYQMRASARRGEKVDFSAQIAVR</sequence>
<reference evidence="2 3" key="1">
    <citation type="submission" date="2015-10" db="EMBL/GenBank/DDBJ databases">
        <title>Genome sequencing and analysis of members of genus Stenotrophomonas.</title>
        <authorList>
            <person name="Patil P.P."/>
            <person name="Midha S."/>
            <person name="Patil P.B."/>
        </authorList>
    </citation>
    <scope>NUCLEOTIDE SEQUENCE [LARGE SCALE GENOMIC DNA]</scope>
    <source>
        <strain evidence="2 3">JCM 16536</strain>
    </source>
</reference>
<dbReference type="STRING" id="676599.ARC20_13390"/>
<name>A0A0R0AEK7_9GAMM</name>
<feature type="signal peptide" evidence="1">
    <location>
        <begin position="1"/>
        <end position="23"/>
    </location>
</feature>
<organism evidence="2 3">
    <name type="scientific">Stenotrophomonas panacihumi</name>
    <dbReference type="NCBI Taxonomy" id="676599"/>
    <lineage>
        <taxon>Bacteria</taxon>
        <taxon>Pseudomonadati</taxon>
        <taxon>Pseudomonadota</taxon>
        <taxon>Gammaproteobacteria</taxon>
        <taxon>Lysobacterales</taxon>
        <taxon>Lysobacteraceae</taxon>
        <taxon>Stenotrophomonas</taxon>
    </lineage>
</organism>
<evidence type="ECO:0000313" key="2">
    <source>
        <dbReference type="EMBL" id="KRG39911.1"/>
    </source>
</evidence>
<evidence type="ECO:0000313" key="3">
    <source>
        <dbReference type="Proteomes" id="UP000051802"/>
    </source>
</evidence>
<dbReference type="AlphaFoldDB" id="A0A0R0AEK7"/>
<dbReference type="Proteomes" id="UP000051802">
    <property type="component" value="Unassembled WGS sequence"/>
</dbReference>
<evidence type="ECO:0000256" key="1">
    <source>
        <dbReference type="SAM" id="SignalP"/>
    </source>
</evidence>
<dbReference type="OrthoDB" id="964913at2"/>
<proteinExistence type="predicted"/>
<comment type="caution">
    <text evidence="2">The sequence shown here is derived from an EMBL/GenBank/DDBJ whole genome shotgun (WGS) entry which is preliminary data.</text>
</comment>
<keyword evidence="3" id="KW-1185">Reference proteome</keyword>
<feature type="chain" id="PRO_5006390653" evidence="1">
    <location>
        <begin position="24"/>
        <end position="137"/>
    </location>
</feature>
<dbReference type="EMBL" id="LLXU01000102">
    <property type="protein sequence ID" value="KRG39911.1"/>
    <property type="molecule type" value="Genomic_DNA"/>
</dbReference>
<dbReference type="Gene3D" id="2.60.120.380">
    <property type="match status" value="1"/>
</dbReference>
<accession>A0A0R0AEK7</accession>
<gene>
    <name evidence="2" type="ORF">ARC20_13390</name>
</gene>
<dbReference type="RefSeq" id="WP_057647982.1">
    <property type="nucleotide sequence ID" value="NZ_LLXU01000102.1"/>
</dbReference>
<keyword evidence="1" id="KW-0732">Signal</keyword>